<dbReference type="AlphaFoldDB" id="A0A317ZP76"/>
<sequence>MTDEIEWLVPPAAVPLIGNNSFVGMPGEARVQDFWQFALGDLRMNNARGYLAEFLVGKALGIEPLIRIEWDSFDLLFGDITIEVKSSAYLQAWDQRRISTLSFSGLKGTRYNPRAPLGGEDPLGKRYNAMVYVFCVQTATTHEAYNPLDVSQWEFHVVRRRALAATGLQSLGIGRVRKLSEGTTVWADLAAKVTMAAVGEARDDDDPDWWKRSL</sequence>
<proteinExistence type="predicted"/>
<evidence type="ECO:0008006" key="3">
    <source>
        <dbReference type="Google" id="ProtNLM"/>
    </source>
</evidence>
<accession>A0A317ZP76</accession>
<dbReference type="Proteomes" id="UP000246722">
    <property type="component" value="Unassembled WGS sequence"/>
</dbReference>
<dbReference type="OrthoDB" id="9803979at2"/>
<dbReference type="EMBL" id="QHLY01000012">
    <property type="protein sequence ID" value="PXA68302.1"/>
    <property type="molecule type" value="Genomic_DNA"/>
</dbReference>
<gene>
    <name evidence="1" type="ORF">CTB96_16925</name>
</gene>
<comment type="caution">
    <text evidence="1">The sequence shown here is derived from an EMBL/GenBank/DDBJ whole genome shotgun (WGS) entry which is preliminary data.</text>
</comment>
<name>A0A317ZP76_9MICO</name>
<evidence type="ECO:0000313" key="1">
    <source>
        <dbReference type="EMBL" id="PXA68302.1"/>
    </source>
</evidence>
<dbReference type="RefSeq" id="WP_110127969.1">
    <property type="nucleotide sequence ID" value="NZ_QHLY01000012.1"/>
</dbReference>
<reference evidence="1 2" key="1">
    <citation type="submission" date="2018-05" db="EMBL/GenBank/DDBJ databases">
        <title>Genetic diversity of glacier-inhabiting Cryobacterium bacteria in China and description of Cryobacterium mengkeensis sp. nov. and Arthrobacter glacialis sp. nov.</title>
        <authorList>
            <person name="Liu Q."/>
            <person name="Xin Y.-H."/>
        </authorList>
    </citation>
    <scope>NUCLEOTIDE SEQUENCE [LARGE SCALE GENOMIC DNA]</scope>
    <source>
        <strain evidence="1 2">SK-1</strain>
    </source>
</reference>
<organism evidence="1 2">
    <name type="scientific">Cryobacterium arcticum</name>
    <dbReference type="NCBI Taxonomy" id="670052"/>
    <lineage>
        <taxon>Bacteria</taxon>
        <taxon>Bacillati</taxon>
        <taxon>Actinomycetota</taxon>
        <taxon>Actinomycetes</taxon>
        <taxon>Micrococcales</taxon>
        <taxon>Microbacteriaceae</taxon>
        <taxon>Cryobacterium</taxon>
    </lineage>
</organism>
<evidence type="ECO:0000313" key="2">
    <source>
        <dbReference type="Proteomes" id="UP000246722"/>
    </source>
</evidence>
<keyword evidence="2" id="KW-1185">Reference proteome</keyword>
<protein>
    <recommendedName>
        <fullName evidence="3">Restriction endonuclease</fullName>
    </recommendedName>
</protein>